<feature type="compositionally biased region" description="Polar residues" evidence="1">
    <location>
        <begin position="991"/>
        <end position="1003"/>
    </location>
</feature>
<dbReference type="InterPro" id="IPR008936">
    <property type="entry name" value="Rho_GTPase_activation_prot"/>
</dbReference>
<dbReference type="PANTHER" id="PTHR28093:SF1">
    <property type="entry name" value="MORPHOGENESIS-RELATED PROTEIN MSB1"/>
    <property type="match status" value="1"/>
</dbReference>
<name>A0A4Y7PNM3_9AGAM</name>
<dbReference type="AlphaFoldDB" id="A0A4Y7PNM3"/>
<proteinExistence type="predicted"/>
<dbReference type="Proteomes" id="UP000294933">
    <property type="component" value="Unassembled WGS sequence"/>
</dbReference>
<dbReference type="PANTHER" id="PTHR28093">
    <property type="entry name" value="MORPHOGENESIS-RELATED PROTEIN MSB1"/>
    <property type="match status" value="1"/>
</dbReference>
<reference evidence="3 4" key="1">
    <citation type="submission" date="2018-06" db="EMBL/GenBank/DDBJ databases">
        <title>A transcriptomic atlas of mushroom development highlights an independent origin of complex multicellularity.</title>
        <authorList>
            <consortium name="DOE Joint Genome Institute"/>
            <person name="Krizsan K."/>
            <person name="Almasi E."/>
            <person name="Merenyi Z."/>
            <person name="Sahu N."/>
            <person name="Viragh M."/>
            <person name="Koszo T."/>
            <person name="Mondo S."/>
            <person name="Kiss B."/>
            <person name="Balint B."/>
            <person name="Kues U."/>
            <person name="Barry K."/>
            <person name="Hegedus J.C."/>
            <person name="Henrissat B."/>
            <person name="Johnson J."/>
            <person name="Lipzen A."/>
            <person name="Ohm R."/>
            <person name="Nagy I."/>
            <person name="Pangilinan J."/>
            <person name="Yan J."/>
            <person name="Xiong Y."/>
            <person name="Grigoriev I.V."/>
            <person name="Hibbett D.S."/>
            <person name="Nagy L.G."/>
        </authorList>
    </citation>
    <scope>NUCLEOTIDE SEQUENCE [LARGE SCALE GENOMIC DNA]</scope>
    <source>
        <strain evidence="3 4">SZMC22713</strain>
    </source>
</reference>
<protein>
    <recommendedName>
        <fullName evidence="2">Meiotically up-regulated protein Msb1/Mug8 domain-containing protein</fullName>
    </recommendedName>
</protein>
<feature type="compositionally biased region" description="Polar residues" evidence="1">
    <location>
        <begin position="696"/>
        <end position="705"/>
    </location>
</feature>
<dbReference type="OrthoDB" id="3362494at2759"/>
<dbReference type="Gene3D" id="1.10.555.10">
    <property type="entry name" value="Rho GTPase activation protein"/>
    <property type="match status" value="1"/>
</dbReference>
<dbReference type="Pfam" id="PF08101">
    <property type="entry name" value="Msb1-Mug8_dom"/>
    <property type="match status" value="1"/>
</dbReference>
<feature type="region of interest" description="Disordered" evidence="1">
    <location>
        <begin position="1"/>
        <end position="60"/>
    </location>
</feature>
<feature type="compositionally biased region" description="Basic and acidic residues" evidence="1">
    <location>
        <begin position="933"/>
        <end position="948"/>
    </location>
</feature>
<dbReference type="InterPro" id="IPR037508">
    <property type="entry name" value="Msb1/Mug8"/>
</dbReference>
<sequence length="1094" mass="121396">MPSIFTRARTTSAKKLPKPPQDLPDEFGRVQSRGPPTASRPAKDKRARTQSSGEYRNSGDVELVEQIEDGYLPTSMEQAEHPQQSYGYLSHGRHVVLGLEDVTKLVEVVAEELGARGLTTPFLFSNTAIDISTHGVKRLVNAFMGHSDFEDECRFAGPHELGMVLRWGLSRVVRIVNGQELRGLIAWETYLEWREGEEAGRFSPTDFTKFIPLLPVPVRSLILTLFTLLTRLVAHSTSSGLTPPTLSSLFGPLIFGLGHLSLAFHHVYAAYLRAAHATEHLMLSFIRLQDAQAPASTPIPSRLKSWIKGYPGMLAPLERFDRPRRGVRTTRVTSVRRNVRLYSTDLVRTCASWGREREGAHPGDLRSSKEWQRIAPAGASNLPPLPPRYSDAYRKKMDLPNSFNPEMGSASNLSTTSSLASTVSTLVDDKEFGRSTEGEQRFRSLTDLKWGTFEVAGFGEGDNKKLEFDLNESARNARSTKRQTLTWADFSSSGFLKDDALSTTLQFDAPLTTTITEWPNQAAEMQRKLKKSQKALPSFGWDTSPVMGGEEVIEESFMDVFCDLVYDSGWIERTEGTFRDCNWALVEFKSLPNGRPDGLLSSDPRTSTTTVLFEEFVPYEYRAQLSSQGSRPSIRKRLPSLFSPSKNKQWKPAPTLNGRPYVIGSVPRSPNAREVEFEGLLRSQAGVTKIITLDQASRSQSQLKVQSPGKDGAGGNNNRVTIASTIGSPSVTSPMSPGNRDSTVTSPGKSRRFRFPTSGTPSNRHAILVPAEYDAVDFDTRLASYSDDELNGAGAAGVGAGNKRWKRGHEKRSSRDDAWVDILVAGHGKRLEGQDAELRPPRRLRGGRSDPELASAEVAEALAAMQQHPPTDDEDTEPIAFPKIPRKTPGYFDLHPDRKPRDSDGPFMDEHVQGFAHEVEQRGVEDDEPDESDSLRYGRPEDQRESTYRESAYNESDFEPAGSSEQGDIEVPAFVDDDSHNYGPPRGLEQGTDTVVITPERTQSKTAALIEMYRDKEKKTVIASPSPSRLPVRSNMVKDQPTSLPSTPSPPRTEPDPLDTPPVLLEDIGRNSPLRYVHGAPLHNVMEERDEEEE</sequence>
<evidence type="ECO:0000313" key="3">
    <source>
        <dbReference type="EMBL" id="TDL17053.1"/>
    </source>
</evidence>
<feature type="region of interest" description="Disordered" evidence="1">
    <location>
        <begin position="866"/>
        <end position="1003"/>
    </location>
</feature>
<feature type="compositionally biased region" description="Polar residues" evidence="1">
    <location>
        <begin position="716"/>
        <end position="748"/>
    </location>
</feature>
<feature type="domain" description="Meiotically up-regulated protein Msb1/Mug8" evidence="2">
    <location>
        <begin position="100"/>
        <end position="311"/>
    </location>
</feature>
<gene>
    <name evidence="3" type="ORF">BD410DRAFT_901675</name>
</gene>
<accession>A0A4Y7PNM3</accession>
<feature type="region of interest" description="Disordered" evidence="1">
    <location>
        <begin position="696"/>
        <end position="761"/>
    </location>
</feature>
<dbReference type="InterPro" id="IPR012965">
    <property type="entry name" value="Msb1/Mug8_dom"/>
</dbReference>
<keyword evidence="4" id="KW-1185">Reference proteome</keyword>
<evidence type="ECO:0000256" key="1">
    <source>
        <dbReference type="SAM" id="MobiDB-lite"/>
    </source>
</evidence>
<evidence type="ECO:0000259" key="2">
    <source>
        <dbReference type="Pfam" id="PF08101"/>
    </source>
</evidence>
<dbReference type="VEuPathDB" id="FungiDB:BD410DRAFT_901675"/>
<dbReference type="STRING" id="50990.A0A4Y7PNM3"/>
<evidence type="ECO:0000313" key="4">
    <source>
        <dbReference type="Proteomes" id="UP000294933"/>
    </source>
</evidence>
<feature type="compositionally biased region" description="Basic and acidic residues" evidence="1">
    <location>
        <begin position="894"/>
        <end position="924"/>
    </location>
</feature>
<organism evidence="3 4">
    <name type="scientific">Rickenella mellea</name>
    <dbReference type="NCBI Taxonomy" id="50990"/>
    <lineage>
        <taxon>Eukaryota</taxon>
        <taxon>Fungi</taxon>
        <taxon>Dikarya</taxon>
        <taxon>Basidiomycota</taxon>
        <taxon>Agaricomycotina</taxon>
        <taxon>Agaricomycetes</taxon>
        <taxon>Hymenochaetales</taxon>
        <taxon>Rickenellaceae</taxon>
        <taxon>Rickenella</taxon>
    </lineage>
</organism>
<feature type="region of interest" description="Disordered" evidence="1">
    <location>
        <begin position="1017"/>
        <end position="1094"/>
    </location>
</feature>
<dbReference type="EMBL" id="ML170229">
    <property type="protein sequence ID" value="TDL17053.1"/>
    <property type="molecule type" value="Genomic_DNA"/>
</dbReference>